<dbReference type="InterPro" id="IPR025322">
    <property type="entry name" value="PADRE_dom"/>
</dbReference>
<dbReference type="Proteomes" id="UP001632038">
    <property type="component" value="Unassembled WGS sequence"/>
</dbReference>
<sequence>MGNIFCGKRSVKIMNINGESLKLKNPVRAGSVLQNHPDHVLLDSEAVRHYGVRAKPLEPQQELKPSRIYFLVQLPKLPVERQPPRRVRSATHPSAKDRLESLMLARRSASDLGAAKPRRVEMEAEEDGVMRFRLRLPKAEVERLVAESSGAAEAAEKIVGLCVDGGGASEKNVDCYQRDKRGHKLRQKRVGFLPISEAEPTQIDVAS</sequence>
<evidence type="ECO:0000313" key="1">
    <source>
        <dbReference type="EMBL" id="KAL3635997.1"/>
    </source>
</evidence>
<dbReference type="Pfam" id="PF14009">
    <property type="entry name" value="PADRE"/>
    <property type="match status" value="1"/>
</dbReference>
<name>A0ABD3D1Y0_9LAMI</name>
<reference evidence="2" key="1">
    <citation type="journal article" date="2024" name="IScience">
        <title>Strigolactones Initiate the Formation of Haustorium-like Structures in Castilleja.</title>
        <authorList>
            <person name="Buerger M."/>
            <person name="Peterson D."/>
            <person name="Chory J."/>
        </authorList>
    </citation>
    <scope>NUCLEOTIDE SEQUENCE [LARGE SCALE GENOMIC DNA]</scope>
</reference>
<evidence type="ECO:0008006" key="3">
    <source>
        <dbReference type="Google" id="ProtNLM"/>
    </source>
</evidence>
<dbReference type="AlphaFoldDB" id="A0ABD3D1Y0"/>
<comment type="caution">
    <text evidence="1">The sequence shown here is derived from an EMBL/GenBank/DDBJ whole genome shotgun (WGS) entry which is preliminary data.</text>
</comment>
<proteinExistence type="predicted"/>
<gene>
    <name evidence="1" type="ORF">CASFOL_020544</name>
</gene>
<protein>
    <recommendedName>
        <fullName evidence="3">Plastid movement impaired 2</fullName>
    </recommendedName>
</protein>
<accession>A0ABD3D1Y0</accession>
<dbReference type="PANTHER" id="PTHR33148">
    <property type="entry name" value="PLASTID MOVEMENT IMPAIRED PROTEIN-RELATED"/>
    <property type="match status" value="1"/>
</dbReference>
<keyword evidence="2" id="KW-1185">Reference proteome</keyword>
<organism evidence="1 2">
    <name type="scientific">Castilleja foliolosa</name>
    <dbReference type="NCBI Taxonomy" id="1961234"/>
    <lineage>
        <taxon>Eukaryota</taxon>
        <taxon>Viridiplantae</taxon>
        <taxon>Streptophyta</taxon>
        <taxon>Embryophyta</taxon>
        <taxon>Tracheophyta</taxon>
        <taxon>Spermatophyta</taxon>
        <taxon>Magnoliopsida</taxon>
        <taxon>eudicotyledons</taxon>
        <taxon>Gunneridae</taxon>
        <taxon>Pentapetalae</taxon>
        <taxon>asterids</taxon>
        <taxon>lamiids</taxon>
        <taxon>Lamiales</taxon>
        <taxon>Orobanchaceae</taxon>
        <taxon>Pedicularideae</taxon>
        <taxon>Castillejinae</taxon>
        <taxon>Castilleja</taxon>
    </lineage>
</organism>
<evidence type="ECO:0000313" key="2">
    <source>
        <dbReference type="Proteomes" id="UP001632038"/>
    </source>
</evidence>
<dbReference type="PANTHER" id="PTHR33148:SF3">
    <property type="entry name" value="DUF4228 DOMAIN PROTEIN"/>
    <property type="match status" value="1"/>
</dbReference>
<dbReference type="EMBL" id="JAVIJP010000027">
    <property type="protein sequence ID" value="KAL3635997.1"/>
    <property type="molecule type" value="Genomic_DNA"/>
</dbReference>